<dbReference type="Pfam" id="PF12625">
    <property type="entry name" value="Arabinose_bd"/>
    <property type="match status" value="1"/>
</dbReference>
<keyword evidence="3" id="KW-0804">Transcription</keyword>
<keyword evidence="1" id="KW-0805">Transcription regulation</keyword>
<feature type="domain" description="HTH araC/xylS-type" evidence="4">
    <location>
        <begin position="198"/>
        <end position="301"/>
    </location>
</feature>
<dbReference type="PANTHER" id="PTHR47894:SF4">
    <property type="entry name" value="HTH-TYPE TRANSCRIPTIONAL REGULATOR GADX"/>
    <property type="match status" value="1"/>
</dbReference>
<evidence type="ECO:0000313" key="6">
    <source>
        <dbReference type="Proteomes" id="UP000524450"/>
    </source>
</evidence>
<dbReference type="InterPro" id="IPR032687">
    <property type="entry name" value="AraC-type_N"/>
</dbReference>
<organism evidence="5 6">
    <name type="scientific">Variovorax guangxiensis</name>
    <dbReference type="NCBI Taxonomy" id="1775474"/>
    <lineage>
        <taxon>Bacteria</taxon>
        <taxon>Pseudomonadati</taxon>
        <taxon>Pseudomonadota</taxon>
        <taxon>Betaproteobacteria</taxon>
        <taxon>Burkholderiales</taxon>
        <taxon>Comamonadaceae</taxon>
        <taxon>Variovorax</taxon>
    </lineage>
</organism>
<evidence type="ECO:0000256" key="2">
    <source>
        <dbReference type="ARBA" id="ARBA00023125"/>
    </source>
</evidence>
<dbReference type="PROSITE" id="PS00041">
    <property type="entry name" value="HTH_ARAC_FAMILY_1"/>
    <property type="match status" value="1"/>
</dbReference>
<dbReference type="PROSITE" id="PS01124">
    <property type="entry name" value="HTH_ARAC_FAMILY_2"/>
    <property type="match status" value="1"/>
</dbReference>
<dbReference type="InterPro" id="IPR009057">
    <property type="entry name" value="Homeodomain-like_sf"/>
</dbReference>
<dbReference type="Proteomes" id="UP000524450">
    <property type="component" value="Unassembled WGS sequence"/>
</dbReference>
<dbReference type="PANTHER" id="PTHR47894">
    <property type="entry name" value="HTH-TYPE TRANSCRIPTIONAL REGULATOR GADX"/>
    <property type="match status" value="1"/>
</dbReference>
<dbReference type="GO" id="GO:0003700">
    <property type="term" value="F:DNA-binding transcription factor activity"/>
    <property type="evidence" value="ECO:0007669"/>
    <property type="project" value="InterPro"/>
</dbReference>
<evidence type="ECO:0000259" key="4">
    <source>
        <dbReference type="PROSITE" id="PS01124"/>
    </source>
</evidence>
<dbReference type="AlphaFoldDB" id="A0A840G2R9"/>
<gene>
    <name evidence="5" type="ORF">GGD71_006672</name>
</gene>
<dbReference type="Gene3D" id="1.10.10.60">
    <property type="entry name" value="Homeodomain-like"/>
    <property type="match status" value="1"/>
</dbReference>
<name>A0A840G2R9_9BURK</name>
<protein>
    <submittedName>
        <fullName evidence="5">AraC-like DNA-binding protein</fullName>
    </submittedName>
</protein>
<dbReference type="EMBL" id="JACIFZ010000016">
    <property type="protein sequence ID" value="MBB4225859.1"/>
    <property type="molecule type" value="Genomic_DNA"/>
</dbReference>
<comment type="caution">
    <text evidence="5">The sequence shown here is derived from an EMBL/GenBank/DDBJ whole genome shotgun (WGS) entry which is preliminary data.</text>
</comment>
<dbReference type="PRINTS" id="PR00032">
    <property type="entry name" value="HTHARAC"/>
</dbReference>
<evidence type="ECO:0000256" key="3">
    <source>
        <dbReference type="ARBA" id="ARBA00023163"/>
    </source>
</evidence>
<sequence>MMDIELLEGHECFIPQATMVDFLWEVERRSGEMNFGLVIASEQSLSTYGLWGEYLLAAETLGAALARAVTSLSYHSRGDRMEFTVEAGIARVSFFNAMRGRPGYLHVANGTAAVLLSMLYAYLPSDFRPQWIELDIPRPAASALFEDVYQCPVRFEAGAVTLCLDARLLDCRARERAPSRLVTIEDVGRGLQEAHNLNSFQGVVSAQIRAQVVTGSVSIDSTARALDTSVRTLQRMLRRDCGADFRELVNVIRMQRAKELLRGSGASITQISTEFGYSSPANFARAFRKATGMAPHDFRCAVA</sequence>
<dbReference type="GO" id="GO:0000976">
    <property type="term" value="F:transcription cis-regulatory region binding"/>
    <property type="evidence" value="ECO:0007669"/>
    <property type="project" value="TreeGrafter"/>
</dbReference>
<dbReference type="SUPFAM" id="SSF46689">
    <property type="entry name" value="Homeodomain-like"/>
    <property type="match status" value="1"/>
</dbReference>
<dbReference type="InterPro" id="IPR020449">
    <property type="entry name" value="Tscrpt_reg_AraC-type_HTH"/>
</dbReference>
<evidence type="ECO:0000313" key="5">
    <source>
        <dbReference type="EMBL" id="MBB4225859.1"/>
    </source>
</evidence>
<dbReference type="Pfam" id="PF12833">
    <property type="entry name" value="HTH_18"/>
    <property type="match status" value="1"/>
</dbReference>
<reference evidence="5 6" key="1">
    <citation type="submission" date="2020-08" db="EMBL/GenBank/DDBJ databases">
        <title>Genomic Encyclopedia of Type Strains, Phase IV (KMG-V): Genome sequencing to study the core and pangenomes of soil and plant-associated prokaryotes.</title>
        <authorList>
            <person name="Whitman W."/>
        </authorList>
    </citation>
    <scope>NUCLEOTIDE SEQUENCE [LARGE SCALE GENOMIC DNA]</scope>
    <source>
        <strain evidence="5 6">34/80</strain>
    </source>
</reference>
<dbReference type="InterPro" id="IPR018060">
    <property type="entry name" value="HTH_AraC"/>
</dbReference>
<evidence type="ECO:0000256" key="1">
    <source>
        <dbReference type="ARBA" id="ARBA00023015"/>
    </source>
</evidence>
<dbReference type="InterPro" id="IPR018062">
    <property type="entry name" value="HTH_AraC-typ_CS"/>
</dbReference>
<keyword evidence="2 5" id="KW-0238">DNA-binding</keyword>
<proteinExistence type="predicted"/>
<accession>A0A840G2R9</accession>
<dbReference type="RefSeq" id="WP_184642568.1">
    <property type="nucleotide sequence ID" value="NZ_JACIFZ010000016.1"/>
</dbReference>
<dbReference type="GO" id="GO:0005829">
    <property type="term" value="C:cytosol"/>
    <property type="evidence" value="ECO:0007669"/>
    <property type="project" value="TreeGrafter"/>
</dbReference>
<dbReference type="SMART" id="SM00342">
    <property type="entry name" value="HTH_ARAC"/>
    <property type="match status" value="1"/>
</dbReference>